<evidence type="ECO:0000256" key="1">
    <source>
        <dbReference type="ARBA" id="ARBA00004162"/>
    </source>
</evidence>
<evidence type="ECO:0000256" key="2">
    <source>
        <dbReference type="ARBA" id="ARBA00022475"/>
    </source>
</evidence>
<dbReference type="InterPro" id="IPR024449">
    <property type="entry name" value="Anti-sigma_RsgI_N"/>
</dbReference>
<dbReference type="Pfam" id="PF23750">
    <property type="entry name" value="RsgI_M"/>
    <property type="match status" value="1"/>
</dbReference>
<feature type="compositionally biased region" description="Low complexity" evidence="6">
    <location>
        <begin position="295"/>
        <end position="305"/>
    </location>
</feature>
<protein>
    <submittedName>
        <fullName evidence="9">Anti-sigma factor domain-containing protein</fullName>
    </submittedName>
</protein>
<evidence type="ECO:0000313" key="9">
    <source>
        <dbReference type="EMBL" id="MRH41085.1"/>
    </source>
</evidence>
<feature type="region of interest" description="Disordered" evidence="6">
    <location>
        <begin position="248"/>
        <end position="442"/>
    </location>
</feature>
<feature type="compositionally biased region" description="Basic and acidic residues" evidence="6">
    <location>
        <begin position="306"/>
        <end position="400"/>
    </location>
</feature>
<feature type="compositionally biased region" description="Acidic residues" evidence="6">
    <location>
        <begin position="401"/>
        <end position="413"/>
    </location>
</feature>
<keyword evidence="4 7" id="KW-1133">Transmembrane helix</keyword>
<evidence type="ECO:0000256" key="7">
    <source>
        <dbReference type="SAM" id="Phobius"/>
    </source>
</evidence>
<feature type="transmembrane region" description="Helical" evidence="7">
    <location>
        <begin position="55"/>
        <end position="74"/>
    </location>
</feature>
<name>A0A6A8D5Q2_9BACI</name>
<dbReference type="AlphaFoldDB" id="A0A6A8D5Q2"/>
<comment type="caution">
    <text evidence="9">The sequence shown here is derived from an EMBL/GenBank/DDBJ whole genome shotgun (WGS) entry which is preliminary data.</text>
</comment>
<dbReference type="GO" id="GO:0005886">
    <property type="term" value="C:plasma membrane"/>
    <property type="evidence" value="ECO:0007669"/>
    <property type="project" value="UniProtKB-SubCell"/>
</dbReference>
<dbReference type="InterPro" id="IPR055431">
    <property type="entry name" value="RsgI_M"/>
</dbReference>
<comment type="subcellular location">
    <subcellularLocation>
        <location evidence="1">Cell membrane</location>
        <topology evidence="1">Single-pass membrane protein</topology>
    </subcellularLocation>
</comment>
<evidence type="ECO:0000313" key="10">
    <source>
        <dbReference type="Proteomes" id="UP000799092"/>
    </source>
</evidence>
<keyword evidence="10" id="KW-1185">Reference proteome</keyword>
<dbReference type="Proteomes" id="UP000799092">
    <property type="component" value="Unassembled WGS sequence"/>
</dbReference>
<dbReference type="OrthoDB" id="9800626at2"/>
<gene>
    <name evidence="9" type="ORF">GH741_00165</name>
</gene>
<feature type="domain" description="RsgI N-terminal anti-sigma" evidence="8">
    <location>
        <begin position="6"/>
        <end position="54"/>
    </location>
</feature>
<dbReference type="EMBL" id="WJNG01000001">
    <property type="protein sequence ID" value="MRH41085.1"/>
    <property type="molecule type" value="Genomic_DNA"/>
</dbReference>
<evidence type="ECO:0000256" key="6">
    <source>
        <dbReference type="SAM" id="MobiDB-lite"/>
    </source>
</evidence>
<evidence type="ECO:0000259" key="8">
    <source>
        <dbReference type="PROSITE" id="PS51849"/>
    </source>
</evidence>
<dbReference type="RefSeq" id="WP_153734756.1">
    <property type="nucleotide sequence ID" value="NZ_WJNG01000001.1"/>
</dbReference>
<organism evidence="9 10">
    <name type="scientific">Aquibacillus halophilus</name>
    <dbReference type="NCBI Taxonomy" id="930132"/>
    <lineage>
        <taxon>Bacteria</taxon>
        <taxon>Bacillati</taxon>
        <taxon>Bacillota</taxon>
        <taxon>Bacilli</taxon>
        <taxon>Bacillales</taxon>
        <taxon>Bacillaceae</taxon>
        <taxon>Aquibacillus</taxon>
    </lineage>
</organism>
<keyword evidence="3 7" id="KW-0812">Transmembrane</keyword>
<feature type="compositionally biased region" description="Basic and acidic residues" evidence="6">
    <location>
        <begin position="414"/>
        <end position="431"/>
    </location>
</feature>
<accession>A0A6A8D5Q2</accession>
<proteinExistence type="predicted"/>
<sequence>MKSKMYKGIVVKVTSEYVTILCNDGNFKNVPRSNEMPQIGESFTYIEKQTSGFRGLRYISLVSLLFLALISYSISSFNGEDESYLFAVDINPSIEIYTDEEFNVTKIEHLNKDGQIVVDSLQVKKKQIDIALEEIITMAVDKNYLSENEQGMVALTVIPLKNDSKIDTTGIGGTVEKALQKYSVAADVIIGSGNKNLKNESEKVNLSINKYQLFKEIEGRETTFSLDQVREESIASIVSEINRLNTSAEEKENLNKKTKKSNSQAVQPKENSNDKLKEEKPQNNESKEKKKETPKNNNENQNVNKEPSDKVSDNKPKDPKGNNDKNKQGTNTKKENNKDSSKEGNGRESKDAEKNEEGLERESETDKGREEGKERKSDANEENQEGRESEPEANEKNIEDQEREPEPDEESEAGSEKESAASDESNENREMDVEEDEEREID</sequence>
<dbReference type="Pfam" id="PF12791">
    <property type="entry name" value="RsgI_N"/>
    <property type="match status" value="1"/>
</dbReference>
<dbReference type="PROSITE" id="PS51849">
    <property type="entry name" value="RSGI_N"/>
    <property type="match status" value="1"/>
</dbReference>
<evidence type="ECO:0000256" key="3">
    <source>
        <dbReference type="ARBA" id="ARBA00022692"/>
    </source>
</evidence>
<keyword evidence="5 7" id="KW-0472">Membrane</keyword>
<evidence type="ECO:0000256" key="4">
    <source>
        <dbReference type="ARBA" id="ARBA00022989"/>
    </source>
</evidence>
<reference evidence="9" key="1">
    <citation type="submission" date="2019-11" db="EMBL/GenBank/DDBJ databases">
        <authorList>
            <person name="Li J."/>
        </authorList>
    </citation>
    <scope>NUCLEOTIDE SEQUENCE</scope>
    <source>
        <strain evidence="9">B6B</strain>
    </source>
</reference>
<keyword evidence="2" id="KW-1003">Cell membrane</keyword>
<evidence type="ECO:0000256" key="5">
    <source>
        <dbReference type="ARBA" id="ARBA00023136"/>
    </source>
</evidence>
<feature type="compositionally biased region" description="Basic and acidic residues" evidence="6">
    <location>
        <begin position="271"/>
        <end position="294"/>
    </location>
</feature>
<feature type="compositionally biased region" description="Acidic residues" evidence="6">
    <location>
        <begin position="432"/>
        <end position="442"/>
    </location>
</feature>